<proteinExistence type="predicted"/>
<sequence>MSDITSFSSDSGIHRSSLEREISTDSLDTLKAFDFEAFDSLPAHAKFSFASLLTNILHLDFYENGDEETRDFSLQVLKKVEETCKLPYATNQTLYQSLKGNTISNDPTVFITNIKEAVNDGYHDVLMPICNLLTSYLEGGVYDARFRVFLRHVCALLAVNWETFENAEDYFVKQLTKEQYAESKENIKVRLRDQKIAKIKRVALISVAGGIGGILIGLTGGLAAPLVASGASAIIGTSVATAGLASATGATIFGTVFGVAGGGLASFKMNKRVGNIEQFEFVKFSDNVSLHTVITVSGWINRNSEICAFTYPWRNLRASNEQYALVYESRYLLELGNALSYLVSGVVSAAVQQTLMETALHGILTAIAWPVALISVAAIIDNPWNVCIARSVEIGFHLAETLIKRVHGQKPVTLIGYSLGARVIFYCLLKLSERKNSRGIIENVILLGAPVTASQTQWEEASKVVSGRIINGYCKNDWMLKFLYRTMSAQMSIAGIAPVKFKNSNRNKVANYNLSHIVKGHLDYAEKLEEILDALGVKIDKHEAEAFELTNKEDLESISIRN</sequence>
<evidence type="ECO:0000313" key="1">
    <source>
        <dbReference type="Proteomes" id="UP000095286"/>
    </source>
</evidence>
<dbReference type="WBParaSite" id="RSKR_0000836900.1">
    <property type="protein sequence ID" value="RSKR_0000836900.1"/>
    <property type="gene ID" value="RSKR_0000836900"/>
</dbReference>
<name>A0AC35U7Z7_9BILA</name>
<dbReference type="Proteomes" id="UP000095286">
    <property type="component" value="Unplaced"/>
</dbReference>
<reference evidence="2" key="1">
    <citation type="submission" date="2016-11" db="UniProtKB">
        <authorList>
            <consortium name="WormBaseParasite"/>
        </authorList>
    </citation>
    <scope>IDENTIFICATION</scope>
    <source>
        <strain evidence="2">KR3021</strain>
    </source>
</reference>
<accession>A0AC35U7Z7</accession>
<protein>
    <submittedName>
        <fullName evidence="2">DUF726 domain-containing protein</fullName>
    </submittedName>
</protein>
<organism evidence="1 2">
    <name type="scientific">Rhabditophanes sp. KR3021</name>
    <dbReference type="NCBI Taxonomy" id="114890"/>
    <lineage>
        <taxon>Eukaryota</taxon>
        <taxon>Metazoa</taxon>
        <taxon>Ecdysozoa</taxon>
        <taxon>Nematoda</taxon>
        <taxon>Chromadorea</taxon>
        <taxon>Rhabditida</taxon>
        <taxon>Tylenchina</taxon>
        <taxon>Panagrolaimomorpha</taxon>
        <taxon>Strongyloidoidea</taxon>
        <taxon>Alloionematidae</taxon>
        <taxon>Rhabditophanes</taxon>
    </lineage>
</organism>
<evidence type="ECO:0000313" key="2">
    <source>
        <dbReference type="WBParaSite" id="RSKR_0000836900.1"/>
    </source>
</evidence>